<dbReference type="AlphaFoldDB" id="A0A8X6PXB9"/>
<name>A0A8X6PXB9_NEPPI</name>
<comment type="caution">
    <text evidence="1">The sequence shown here is derived from an EMBL/GenBank/DDBJ whole genome shotgun (WGS) entry which is preliminary data.</text>
</comment>
<evidence type="ECO:0000313" key="2">
    <source>
        <dbReference type="Proteomes" id="UP000887013"/>
    </source>
</evidence>
<dbReference type="Proteomes" id="UP000887013">
    <property type="component" value="Unassembled WGS sequence"/>
</dbReference>
<dbReference type="PANTHER" id="PTHR42921:SF1">
    <property type="entry name" value="ACETOACETYL-COA SYNTHETASE"/>
    <property type="match status" value="1"/>
</dbReference>
<dbReference type="PANTHER" id="PTHR42921">
    <property type="entry name" value="ACETOACETYL-COA SYNTHETASE"/>
    <property type="match status" value="1"/>
</dbReference>
<sequence length="304" mass="35039">MGSCMTLDRTLPIYRGEISCPALGIDLECLDETGNHVVGELGELVIAKSTPSLPLGLWGDTDGSLFQETYFSKYPGKFALGDLALINPLTKGIIIFGRSDETLKPKGVRFGSSEIYNIVNKFPEIRDSLCVAQYSKSRNERAVLFVKMKDGYSLNEELIRNIRLHIEKELSSGHVPELILETPDIPYNMTGKKMEVIVKKIINNMPYNAETVVNQARRDRKISSLKDKPMIQDYRNFEHAQIMWQPDGNVSEKRKIFEKHIEDKYHVKIDNYWDLYKWSIENLEELWAEVWDHGGIIYSRKYEK</sequence>
<keyword evidence="2" id="KW-1185">Reference proteome</keyword>
<dbReference type="Gene3D" id="3.40.50.12780">
    <property type="entry name" value="N-terminal domain of ligase-like"/>
    <property type="match status" value="1"/>
</dbReference>
<reference evidence="1" key="1">
    <citation type="submission" date="2020-08" db="EMBL/GenBank/DDBJ databases">
        <title>Multicomponent nature underlies the extraordinary mechanical properties of spider dragline silk.</title>
        <authorList>
            <person name="Kono N."/>
            <person name="Nakamura H."/>
            <person name="Mori M."/>
            <person name="Yoshida Y."/>
            <person name="Ohtoshi R."/>
            <person name="Malay A.D."/>
            <person name="Moran D.A.P."/>
            <person name="Tomita M."/>
            <person name="Numata K."/>
            <person name="Arakawa K."/>
        </authorList>
    </citation>
    <scope>NUCLEOTIDE SEQUENCE</scope>
</reference>
<dbReference type="GO" id="GO:0030729">
    <property type="term" value="F:acetoacetate-CoA ligase activity"/>
    <property type="evidence" value="ECO:0007669"/>
    <property type="project" value="TreeGrafter"/>
</dbReference>
<gene>
    <name evidence="1" type="primary">aacs</name>
    <name evidence="1" type="ORF">NPIL_33711</name>
</gene>
<protein>
    <submittedName>
        <fullName evidence="1">Acetoacetyl-CoA synthetase</fullName>
    </submittedName>
</protein>
<evidence type="ECO:0000313" key="1">
    <source>
        <dbReference type="EMBL" id="GFT94493.1"/>
    </source>
</evidence>
<dbReference type="Gene3D" id="3.30.300.30">
    <property type="match status" value="1"/>
</dbReference>
<dbReference type="OrthoDB" id="6434877at2759"/>
<accession>A0A8X6PXB9</accession>
<dbReference type="InterPro" id="IPR045851">
    <property type="entry name" value="AMP-bd_C_sf"/>
</dbReference>
<organism evidence="1 2">
    <name type="scientific">Nephila pilipes</name>
    <name type="common">Giant wood spider</name>
    <name type="synonym">Nephila maculata</name>
    <dbReference type="NCBI Taxonomy" id="299642"/>
    <lineage>
        <taxon>Eukaryota</taxon>
        <taxon>Metazoa</taxon>
        <taxon>Ecdysozoa</taxon>
        <taxon>Arthropoda</taxon>
        <taxon>Chelicerata</taxon>
        <taxon>Arachnida</taxon>
        <taxon>Araneae</taxon>
        <taxon>Araneomorphae</taxon>
        <taxon>Entelegynae</taxon>
        <taxon>Araneoidea</taxon>
        <taxon>Nephilidae</taxon>
        <taxon>Nephila</taxon>
    </lineage>
</organism>
<feature type="non-terminal residue" evidence="1">
    <location>
        <position position="304"/>
    </location>
</feature>
<dbReference type="InterPro" id="IPR042099">
    <property type="entry name" value="ANL_N_sf"/>
</dbReference>
<proteinExistence type="predicted"/>
<dbReference type="SUPFAM" id="SSF56801">
    <property type="entry name" value="Acetyl-CoA synthetase-like"/>
    <property type="match status" value="1"/>
</dbReference>
<dbReference type="EMBL" id="BMAW01074981">
    <property type="protein sequence ID" value="GFT94493.1"/>
    <property type="molecule type" value="Genomic_DNA"/>
</dbReference>